<comment type="caution">
    <text evidence="17">The sequence shown here is derived from an EMBL/GenBank/DDBJ whole genome shotgun (WGS) entry which is preliminary data.</text>
</comment>
<name>A0A5M3N158_CONPW</name>
<dbReference type="PROSITE" id="PS50222">
    <property type="entry name" value="EF_HAND_2"/>
    <property type="match status" value="1"/>
</dbReference>
<sequence length="621" mass="69913">MSVWLPRTSQNALPRAARILVRTNSTAVRRQLPLLLARPLPLPLSLAYPSSSLLRPSARFESSTASSHSAAAAPSEPKPTPPAPKDPKTDAPLISRVWKKVKHEAQHYWHGTKLLVSEVRISSRLQWKLLHGEALTRRESRQLRRTTQDLLRLVPFAVFIVVPFMELLLPVALKLFPNMLPSTFEDKFSAEEKERKLLRVRLEMAKFLQSTLRESPLKANAHIMSSDAFKEFFRKVRSTGESPSPADVISVAKLFDDDLTLDNLSRPQLVSMCRYMGVNAFGTDNFLRGALRTRLRNLRRDDQAIFAEGVDQLNAAELRAACQSRGIRTRGIPPNRLKDELSTWIHLHLHNRVSGVLLVLGRAFDFDRTPGVDETGKNAMLKSIEAVLSGLPDNLLNEAELEVDENASYKQKLDVLQQQEELIEDEQEQEEREEATRRAKREADELETRTAQSLLPDSELHPETATPKEQEAKARMTTEQLKELAEAMSILSAKSSVLKERDELRALMEENMSADEEAQDSKSPNSALAQRIRKMLDKVDAQLQAYDARVGSSLQMISADAQGRISVADLEKALAVIKHRPEEEVGRSVIKKLDVDNDGFVELEHVLGLVREEGLGEHRSF</sequence>
<proteinExistence type="inferred from homology"/>
<dbReference type="GO" id="GO:0030003">
    <property type="term" value="P:intracellular monoatomic cation homeostasis"/>
    <property type="evidence" value="ECO:0007669"/>
    <property type="project" value="TreeGrafter"/>
</dbReference>
<dbReference type="SUPFAM" id="SSF47473">
    <property type="entry name" value="EF-hand"/>
    <property type="match status" value="1"/>
</dbReference>
<keyword evidence="8 11" id="KW-0496">Mitochondrion</keyword>
<evidence type="ECO:0000259" key="15">
    <source>
        <dbReference type="PROSITE" id="PS50222"/>
    </source>
</evidence>
<evidence type="ECO:0000256" key="11">
    <source>
        <dbReference type="PROSITE-ProRule" id="PRU01094"/>
    </source>
</evidence>
<dbReference type="InterPro" id="IPR033122">
    <property type="entry name" value="LETM1-like_RBD"/>
</dbReference>
<keyword evidence="18" id="KW-1185">Reference proteome</keyword>
<keyword evidence="4" id="KW-0813">Transport</keyword>
<feature type="domain" description="EF-hand" evidence="15">
    <location>
        <begin position="581"/>
        <end position="616"/>
    </location>
</feature>
<feature type="compositionally biased region" description="Acidic residues" evidence="13">
    <location>
        <begin position="423"/>
        <end position="433"/>
    </location>
</feature>
<feature type="region of interest" description="Disordered" evidence="13">
    <location>
        <begin position="423"/>
        <end position="476"/>
    </location>
</feature>
<keyword evidence="9 14" id="KW-0472">Membrane</keyword>
<feature type="coiled-coil region" evidence="12">
    <location>
        <begin position="497"/>
        <end position="549"/>
    </location>
</feature>
<dbReference type="GO" id="GO:0005743">
    <property type="term" value="C:mitochondrial inner membrane"/>
    <property type="evidence" value="ECO:0007669"/>
    <property type="project" value="UniProtKB-SubCell"/>
</dbReference>
<comment type="similarity">
    <text evidence="2">Belongs to the LETM1 family.</text>
</comment>
<dbReference type="PANTHER" id="PTHR14009:SF1">
    <property type="entry name" value="MITOCHONDRIAL PROTON_CALCIUM EXCHANGER PROTEIN"/>
    <property type="match status" value="1"/>
</dbReference>
<evidence type="ECO:0000256" key="8">
    <source>
        <dbReference type="ARBA" id="ARBA00023128"/>
    </source>
</evidence>
<evidence type="ECO:0000256" key="12">
    <source>
        <dbReference type="SAM" id="Coils"/>
    </source>
</evidence>
<evidence type="ECO:0000256" key="2">
    <source>
        <dbReference type="ARBA" id="ARBA00009584"/>
    </source>
</evidence>
<dbReference type="InterPro" id="IPR002048">
    <property type="entry name" value="EF_hand_dom"/>
</dbReference>
<evidence type="ECO:0000256" key="6">
    <source>
        <dbReference type="ARBA" id="ARBA00022792"/>
    </source>
</evidence>
<dbReference type="EMBL" id="JH711574">
    <property type="protein sequence ID" value="EIW84997.1"/>
    <property type="molecule type" value="Genomic_DNA"/>
</dbReference>
<dbReference type="PANTHER" id="PTHR14009">
    <property type="entry name" value="LEUCINE ZIPPER-EF-HAND CONTAINING TRANSMEMBRANE PROTEIN"/>
    <property type="match status" value="1"/>
</dbReference>
<dbReference type="GO" id="GO:0005509">
    <property type="term" value="F:calcium ion binding"/>
    <property type="evidence" value="ECO:0007669"/>
    <property type="project" value="InterPro"/>
</dbReference>
<evidence type="ECO:0000256" key="13">
    <source>
        <dbReference type="SAM" id="MobiDB-lite"/>
    </source>
</evidence>
<evidence type="ECO:0000256" key="5">
    <source>
        <dbReference type="ARBA" id="ARBA00022692"/>
    </source>
</evidence>
<keyword evidence="5 14" id="KW-0812">Transmembrane</keyword>
<feature type="compositionally biased region" description="Basic and acidic residues" evidence="13">
    <location>
        <begin position="458"/>
        <end position="476"/>
    </location>
</feature>
<evidence type="ECO:0000313" key="18">
    <source>
        <dbReference type="Proteomes" id="UP000053558"/>
    </source>
</evidence>
<accession>A0A5M3N158</accession>
<dbReference type="RefSeq" id="XP_007764035.1">
    <property type="nucleotide sequence ID" value="XM_007765845.1"/>
</dbReference>
<feature type="domain" description="Letm1 RBD" evidence="16">
    <location>
        <begin position="196"/>
        <end position="425"/>
    </location>
</feature>
<keyword evidence="6" id="KW-0999">Mitochondrion inner membrane</keyword>
<evidence type="ECO:0000313" key="17">
    <source>
        <dbReference type="EMBL" id="EIW84997.1"/>
    </source>
</evidence>
<evidence type="ECO:0000259" key="16">
    <source>
        <dbReference type="PROSITE" id="PS51758"/>
    </source>
</evidence>
<dbReference type="AlphaFoldDB" id="A0A5M3N158"/>
<dbReference type="GeneID" id="19207227"/>
<dbReference type="Proteomes" id="UP000053558">
    <property type="component" value="Unassembled WGS sequence"/>
</dbReference>
<evidence type="ECO:0000256" key="14">
    <source>
        <dbReference type="SAM" id="Phobius"/>
    </source>
</evidence>
<dbReference type="OMA" id="QNEMIAD"/>
<reference evidence="18" key="1">
    <citation type="journal article" date="2012" name="Science">
        <title>The Paleozoic origin of enzymatic lignin decomposition reconstructed from 31 fungal genomes.</title>
        <authorList>
            <person name="Floudas D."/>
            <person name="Binder M."/>
            <person name="Riley R."/>
            <person name="Barry K."/>
            <person name="Blanchette R.A."/>
            <person name="Henrissat B."/>
            <person name="Martinez A.T."/>
            <person name="Otillar R."/>
            <person name="Spatafora J.W."/>
            <person name="Yadav J.S."/>
            <person name="Aerts A."/>
            <person name="Benoit I."/>
            <person name="Boyd A."/>
            <person name="Carlson A."/>
            <person name="Copeland A."/>
            <person name="Coutinho P.M."/>
            <person name="de Vries R.P."/>
            <person name="Ferreira P."/>
            <person name="Findley K."/>
            <person name="Foster B."/>
            <person name="Gaskell J."/>
            <person name="Glotzer D."/>
            <person name="Gorecki P."/>
            <person name="Heitman J."/>
            <person name="Hesse C."/>
            <person name="Hori C."/>
            <person name="Igarashi K."/>
            <person name="Jurgens J.A."/>
            <person name="Kallen N."/>
            <person name="Kersten P."/>
            <person name="Kohler A."/>
            <person name="Kuees U."/>
            <person name="Kumar T.K.A."/>
            <person name="Kuo A."/>
            <person name="LaButti K."/>
            <person name="Larrondo L.F."/>
            <person name="Lindquist E."/>
            <person name="Ling A."/>
            <person name="Lombard V."/>
            <person name="Lucas S."/>
            <person name="Lundell T."/>
            <person name="Martin R."/>
            <person name="McLaughlin D.J."/>
            <person name="Morgenstern I."/>
            <person name="Morin E."/>
            <person name="Murat C."/>
            <person name="Nagy L.G."/>
            <person name="Nolan M."/>
            <person name="Ohm R.A."/>
            <person name="Patyshakuliyeva A."/>
            <person name="Rokas A."/>
            <person name="Ruiz-Duenas F.J."/>
            <person name="Sabat G."/>
            <person name="Salamov A."/>
            <person name="Samejima M."/>
            <person name="Schmutz J."/>
            <person name="Slot J.C."/>
            <person name="St John F."/>
            <person name="Stenlid J."/>
            <person name="Sun H."/>
            <person name="Sun S."/>
            <person name="Syed K."/>
            <person name="Tsang A."/>
            <person name="Wiebenga A."/>
            <person name="Young D."/>
            <person name="Pisabarro A."/>
            <person name="Eastwood D.C."/>
            <person name="Martin F."/>
            <person name="Cullen D."/>
            <person name="Grigoriev I.V."/>
            <person name="Hibbett D.S."/>
        </authorList>
    </citation>
    <scope>NUCLEOTIDE SEQUENCE [LARGE SCALE GENOMIC DNA]</scope>
    <source>
        <strain evidence="18">RWD-64-598 SS2</strain>
    </source>
</reference>
<organism evidence="17 18">
    <name type="scientific">Coniophora puteana (strain RWD-64-598)</name>
    <name type="common">Brown rot fungus</name>
    <dbReference type="NCBI Taxonomy" id="741705"/>
    <lineage>
        <taxon>Eukaryota</taxon>
        <taxon>Fungi</taxon>
        <taxon>Dikarya</taxon>
        <taxon>Basidiomycota</taxon>
        <taxon>Agaricomycotina</taxon>
        <taxon>Agaricomycetes</taxon>
        <taxon>Agaricomycetidae</taxon>
        <taxon>Boletales</taxon>
        <taxon>Coniophorineae</taxon>
        <taxon>Coniophoraceae</taxon>
        <taxon>Coniophora</taxon>
    </lineage>
</organism>
<dbReference type="PROSITE" id="PS51758">
    <property type="entry name" value="LETM1_RBD"/>
    <property type="match status" value="1"/>
</dbReference>
<protein>
    <recommendedName>
        <fullName evidence="3">Mitochondrial proton/calcium exchanger protein</fullName>
    </recommendedName>
    <alternativeName>
        <fullName evidence="10">Leucine zipper-EF-hand-containing transmembrane protein 1</fullName>
    </alternativeName>
</protein>
<feature type="compositionally biased region" description="Low complexity" evidence="13">
    <location>
        <begin position="64"/>
        <end position="75"/>
    </location>
</feature>
<dbReference type="Pfam" id="PF07766">
    <property type="entry name" value="LETM1_RBD"/>
    <property type="match status" value="1"/>
</dbReference>
<dbReference type="GO" id="GO:0015297">
    <property type="term" value="F:antiporter activity"/>
    <property type="evidence" value="ECO:0007669"/>
    <property type="project" value="UniProtKB-KW"/>
</dbReference>
<evidence type="ECO:0000256" key="7">
    <source>
        <dbReference type="ARBA" id="ARBA00022989"/>
    </source>
</evidence>
<evidence type="ECO:0000256" key="3">
    <source>
        <dbReference type="ARBA" id="ARBA00020557"/>
    </source>
</evidence>
<dbReference type="GO" id="GO:0043022">
    <property type="term" value="F:ribosome binding"/>
    <property type="evidence" value="ECO:0007669"/>
    <property type="project" value="InterPro"/>
</dbReference>
<dbReference type="Gene3D" id="1.10.238.10">
    <property type="entry name" value="EF-hand"/>
    <property type="match status" value="1"/>
</dbReference>
<dbReference type="InterPro" id="IPR044202">
    <property type="entry name" value="LETM1/MDM38-like"/>
</dbReference>
<evidence type="ECO:0000256" key="1">
    <source>
        <dbReference type="ARBA" id="ARBA00004434"/>
    </source>
</evidence>
<evidence type="ECO:0000256" key="9">
    <source>
        <dbReference type="ARBA" id="ARBA00023136"/>
    </source>
</evidence>
<keyword evidence="7 14" id="KW-1133">Transmembrane helix</keyword>
<keyword evidence="4" id="KW-0050">Antiport</keyword>
<dbReference type="KEGG" id="cput:CONPUDRAFT_47783"/>
<evidence type="ECO:0000256" key="4">
    <source>
        <dbReference type="ARBA" id="ARBA00022449"/>
    </source>
</evidence>
<dbReference type="OrthoDB" id="275278at2759"/>
<evidence type="ECO:0000256" key="10">
    <source>
        <dbReference type="ARBA" id="ARBA00031360"/>
    </source>
</evidence>
<feature type="transmembrane region" description="Helical" evidence="14">
    <location>
        <begin position="150"/>
        <end position="173"/>
    </location>
</feature>
<feature type="compositionally biased region" description="Basic and acidic residues" evidence="13">
    <location>
        <begin position="434"/>
        <end position="448"/>
    </location>
</feature>
<dbReference type="InterPro" id="IPR011992">
    <property type="entry name" value="EF-hand-dom_pair"/>
</dbReference>
<comment type="subcellular location">
    <subcellularLocation>
        <location evidence="1">Mitochondrion inner membrane</location>
        <topology evidence="1">Single-pass membrane protein</topology>
    </subcellularLocation>
</comment>
<keyword evidence="12" id="KW-0175">Coiled coil</keyword>
<gene>
    <name evidence="17" type="ORF">CONPUDRAFT_47783</name>
</gene>
<feature type="region of interest" description="Disordered" evidence="13">
    <location>
        <begin position="64"/>
        <end position="90"/>
    </location>
</feature>